<keyword evidence="2" id="KW-1185">Reference proteome</keyword>
<protein>
    <recommendedName>
        <fullName evidence="3">Tetratricopeptide repeat-containing protein</fullName>
    </recommendedName>
</protein>
<reference evidence="1" key="1">
    <citation type="journal article" date="2014" name="Int. J. Syst. Evol. Microbiol.">
        <title>Complete genome sequence of Corynebacterium casei LMG S-19264T (=DSM 44701T), isolated from a smear-ripened cheese.</title>
        <authorList>
            <consortium name="US DOE Joint Genome Institute (JGI-PGF)"/>
            <person name="Walter F."/>
            <person name="Albersmeier A."/>
            <person name="Kalinowski J."/>
            <person name="Ruckert C."/>
        </authorList>
    </citation>
    <scope>NUCLEOTIDE SEQUENCE</scope>
    <source>
        <strain evidence="1">KCTC 12368</strain>
    </source>
</reference>
<proteinExistence type="predicted"/>
<dbReference type="EMBL" id="BMWX01000008">
    <property type="protein sequence ID" value="GGZ38895.1"/>
    <property type="molecule type" value="Genomic_DNA"/>
</dbReference>
<dbReference type="SUPFAM" id="SSF48452">
    <property type="entry name" value="TPR-like"/>
    <property type="match status" value="1"/>
</dbReference>
<accession>A0A918UW85</accession>
<gene>
    <name evidence="1" type="ORF">GCM10007049_35130</name>
</gene>
<dbReference type="NCBIfam" id="NF047558">
    <property type="entry name" value="TPR_END_plus"/>
    <property type="match status" value="1"/>
</dbReference>
<dbReference type="AlphaFoldDB" id="A0A918UW85"/>
<evidence type="ECO:0000313" key="2">
    <source>
        <dbReference type="Proteomes" id="UP000619457"/>
    </source>
</evidence>
<organism evidence="1 2">
    <name type="scientific">Echinicola pacifica</name>
    <dbReference type="NCBI Taxonomy" id="346377"/>
    <lineage>
        <taxon>Bacteria</taxon>
        <taxon>Pseudomonadati</taxon>
        <taxon>Bacteroidota</taxon>
        <taxon>Cytophagia</taxon>
        <taxon>Cytophagales</taxon>
        <taxon>Cyclobacteriaceae</taxon>
        <taxon>Echinicola</taxon>
    </lineage>
</organism>
<evidence type="ECO:0000313" key="1">
    <source>
        <dbReference type="EMBL" id="GGZ38895.1"/>
    </source>
</evidence>
<dbReference type="InterPro" id="IPR011990">
    <property type="entry name" value="TPR-like_helical_dom_sf"/>
</dbReference>
<dbReference type="Proteomes" id="UP000619457">
    <property type="component" value="Unassembled WGS sequence"/>
</dbReference>
<sequence length="571" mass="64509">MSEITVDKQPLRMHNDSVRFKLRATIPAGTITEERFYLILPEFQYGEGALPLEEIKITHEDLSAPGQTAQVIRTLSFPYLEGMDRGELQVKGLLQESTSGNSVSTPNISLAKGIVSTPELTRVGQFAVGENIPDVGAYMSYEEDFLNLAARELSYYFAKNSSYAQGSSKNARLEDELNQIIAKGQKIQQVSISGMCSPDEEDFATLSNDRAHQVEVWLVNYLSENGYKGDPNAVNIKIVDPKQDWLLFRHLLRTFENIDMKERDKYFDIIYSEDSYEGKINRMKLLPSYTILSREKFADMQMARVTVMLEQDRSSDPEISGLAHSYINGTAKGDELTEAELARAAELNPGLKERQILYEAMLSLHGSALAYNNLGVVYLNQAHRMNRISDKNQKVNEAMRMFRMSYEINESAYARHNMGQAYLMWGDYDAAYLEISEANSLSKDQALLNAINEGKRGALDILRGDYKLATLRLSKAPATEVNLFNKGLAFYLAEEYAEAAIAFEQSALANMNYGYAFYGLALVAANNHDEERLFENLKKAINRSPYLKNRAATDLEFRDYFKDPAFIEAIL</sequence>
<evidence type="ECO:0008006" key="3">
    <source>
        <dbReference type="Google" id="ProtNLM"/>
    </source>
</evidence>
<comment type="caution">
    <text evidence="1">The sequence shown here is derived from an EMBL/GenBank/DDBJ whole genome shotgun (WGS) entry which is preliminary data.</text>
</comment>
<dbReference type="Gene3D" id="1.25.40.10">
    <property type="entry name" value="Tetratricopeptide repeat domain"/>
    <property type="match status" value="2"/>
</dbReference>
<reference evidence="1" key="2">
    <citation type="submission" date="2020-09" db="EMBL/GenBank/DDBJ databases">
        <authorList>
            <person name="Sun Q."/>
            <person name="Kim S."/>
        </authorList>
    </citation>
    <scope>NUCLEOTIDE SEQUENCE</scope>
    <source>
        <strain evidence="1">KCTC 12368</strain>
    </source>
</reference>
<name>A0A918UW85_9BACT</name>